<organism evidence="2 3">
    <name type="scientific">Cohnella endophytica</name>
    <dbReference type="NCBI Taxonomy" id="2419778"/>
    <lineage>
        <taxon>Bacteria</taxon>
        <taxon>Bacillati</taxon>
        <taxon>Bacillota</taxon>
        <taxon>Bacilli</taxon>
        <taxon>Bacillales</taxon>
        <taxon>Paenibacillaceae</taxon>
        <taxon>Cohnella</taxon>
    </lineage>
</organism>
<evidence type="ECO:0000313" key="3">
    <source>
        <dbReference type="Proteomes" id="UP000282076"/>
    </source>
</evidence>
<sequence>MMAKKWMTVLLAFVLLLPTAGIFRSPEASATGLFAGGSGTEGDPYLISTTAQLNNIRYVLDGHFKLTNNIELIQDIDLTQNWTPIGFPNFAPFSGVLDGNGYTVSGITINSSSQQTGLIGGLTGTIKNLGVVEAQVISSQTRTGILVGQSSGGTIQNCYVTGWVSSSVDRVGGMVGENNGTITNSYSLASVSGTTKVGGLVGNNLYDEENAGRIENSFAAGLVTGTPSKTGGLVGASPTETVVNSFYDATTSGQTDTGRGVGKNTSDMKKQATYTGWNFTTVWSINNDYPKLRVFSAPTSPPDAPPTAAPTLSGMANVGSTLTAASGYADVDGDAEAGTTYAFYRYNADGITGETLVRAASAINTYSIAAADLGKVIKVKVTPKNAKATGVTATSAATAVIEEELPIPISTAVELDAIRNNLSGNYILMADINLTSYLSSTGAGYYGGRGWIPIGNTFNTFTGQFDGNGHTITGMKIDRTDTSPVGLFGKTETMAKITRVGLVNVDIKGLGSAGGLVGINTGAISESYVTGSIFVSSTIAGGIAGENNGTIANSYATASIHSTNTSTGGLVGGLVGKNAALGPSMPANVTTSYAAGIVSGKVSTGGLIGDYSGHMVGNSYYDKTISGQSDTNKGIGKTTTEMTALATFVGWDFDDTWTMNPNTGFPSLRAFAPADALPTASPTLTGTAQVGSTLTAASGYADTDDDEESGTTYAFYRYDSNGTSGETRVQEASTTNTYTVTVADVGKVIKVKVTPKNAKATGATVTSAPTGIVPRLATEISLALDPASVTTNGLKYGSTFTLTATVGPASGTGAVPNGDLRFYMGVKLLGTEEWDYKLLDTGELNDHGVATLTVSDWSQLSNPGNSPYEGKLQANYNGISPYEANGIGIQIKVYDKITTTVTLSSDHETATAGQSVKLTALVEADDDLRGVPTGSVTFKKGNTTLGTATLDEHGKAEWTTTALPVGENGEITAEYTGAGDHLGSASADLTVTVTPAPSSGSAPAKEEIKVDVQSGAGTNGAVVAQTIITRTTDASGKKKDEVSLTPEQAGDVIRQLQQGGARSATLVISDAKDEVAELNVKLPKAATDKLAGEKVGLSIFANDVHIGIPSGSMQGLSDDTYFRVVPIKQEDERKAVEQRAKTEQAAKLAIGTGGLSVIGRPMTIETNMQSRPVELVLPLGNANLTEEQKKDLGIFIEHSDGTKEFVRGELVSYNSSGALGLRITVSKFSTFTIVNLPGWSVALSATAHNPYIFGYGDGTFRPNSAITRAELAAILVRAFPVKSANTALSFADVPDKHWARSAIAQTTAAGLLKGYPDGTFKPDQAITRGEMASIAARLLGGSDANGAGDKGGSFADIKGHWAQASIERVQAAGIIVGNSDGNFHPDDKLTRAQAVVIVNKLLGWKPQASEPAKWTDVPAAHWAFDAIQEASGQAVKH</sequence>
<dbReference type="Gene3D" id="2.160.20.110">
    <property type="match status" value="2"/>
</dbReference>
<accession>A0A494X7M5</accession>
<gene>
    <name evidence="2" type="ORF">D7Z26_24715</name>
</gene>
<dbReference type="InterPro" id="IPR001119">
    <property type="entry name" value="SLH_dom"/>
</dbReference>
<evidence type="ECO:0000313" key="2">
    <source>
        <dbReference type="EMBL" id="RKP46282.1"/>
    </source>
</evidence>
<dbReference type="Proteomes" id="UP000282076">
    <property type="component" value="Unassembled WGS sequence"/>
</dbReference>
<comment type="caution">
    <text evidence="2">The sequence shown here is derived from an EMBL/GenBank/DDBJ whole genome shotgun (WGS) entry which is preliminary data.</text>
</comment>
<dbReference type="Pfam" id="PF00395">
    <property type="entry name" value="SLH"/>
    <property type="match status" value="3"/>
</dbReference>
<dbReference type="Pfam" id="PF16640">
    <property type="entry name" value="Big_3_5"/>
    <property type="match status" value="1"/>
</dbReference>
<proteinExistence type="predicted"/>
<dbReference type="InterPro" id="IPR032109">
    <property type="entry name" value="Big_3_5"/>
</dbReference>
<dbReference type="PANTHER" id="PTHR43308">
    <property type="entry name" value="OUTER MEMBRANE PROTEIN ALPHA-RELATED"/>
    <property type="match status" value="1"/>
</dbReference>
<protein>
    <recommendedName>
        <fullName evidence="1">SLH domain-containing protein</fullName>
    </recommendedName>
</protein>
<dbReference type="PROSITE" id="PS51272">
    <property type="entry name" value="SLH"/>
    <property type="match status" value="3"/>
</dbReference>
<dbReference type="Gene3D" id="2.60.40.2700">
    <property type="match status" value="2"/>
</dbReference>
<feature type="domain" description="SLH" evidence="1">
    <location>
        <begin position="1350"/>
        <end position="1412"/>
    </location>
</feature>
<feature type="domain" description="SLH" evidence="1">
    <location>
        <begin position="1225"/>
        <end position="1285"/>
    </location>
</feature>
<name>A0A494X7M5_9BACL</name>
<keyword evidence="3" id="KW-1185">Reference proteome</keyword>
<dbReference type="EMBL" id="RBZM01000013">
    <property type="protein sequence ID" value="RKP46282.1"/>
    <property type="molecule type" value="Genomic_DNA"/>
</dbReference>
<dbReference type="InterPro" id="IPR051465">
    <property type="entry name" value="Cell_Envelope_Struct_Comp"/>
</dbReference>
<feature type="domain" description="SLH" evidence="1">
    <location>
        <begin position="1286"/>
        <end position="1349"/>
    </location>
</feature>
<evidence type="ECO:0000259" key="1">
    <source>
        <dbReference type="PROSITE" id="PS51272"/>
    </source>
</evidence>
<dbReference type="Gene3D" id="2.60.40.10">
    <property type="entry name" value="Immunoglobulins"/>
    <property type="match status" value="2"/>
</dbReference>
<dbReference type="InterPro" id="IPR013783">
    <property type="entry name" value="Ig-like_fold"/>
</dbReference>
<reference evidence="2 3" key="1">
    <citation type="submission" date="2018-10" db="EMBL/GenBank/DDBJ databases">
        <title>Cohnella sp. M2MS4P-1, whole genome shotgun sequence.</title>
        <authorList>
            <person name="Tuo L."/>
        </authorList>
    </citation>
    <scope>NUCLEOTIDE SEQUENCE [LARGE SCALE GENOMIC DNA]</scope>
    <source>
        <strain evidence="2 3">M2MS4P-1</strain>
    </source>
</reference>